<dbReference type="AlphaFoldDB" id="A0A0H5ADH8"/>
<reference evidence="1 2" key="1">
    <citation type="journal article" date="2015" name="Genome Announc.">
        <title>Complete Genome Sequence of the Rhizobacterium Pseudomonas trivialis Strain IHBB745 with Multiple Plant Growth-Promoting Activities and Tolerance to Desiccation and Alkalinity.</title>
        <authorList>
            <person name="Gulati A."/>
            <person name="Swarnkar M.K."/>
            <person name="Vyas P."/>
            <person name="Rahi P."/>
            <person name="Thakur R."/>
            <person name="Thakur N."/>
            <person name="Singh A.K."/>
        </authorList>
    </citation>
    <scope>NUCLEOTIDE SEQUENCE [LARGE SCALE GENOMIC DNA]</scope>
    <source>
        <strain evidence="2">745</strain>
    </source>
</reference>
<dbReference type="KEGG" id="ptv:AA957_18990"/>
<dbReference type="SUPFAM" id="SSF55729">
    <property type="entry name" value="Acyl-CoA N-acyltransferases (Nat)"/>
    <property type="match status" value="1"/>
</dbReference>
<evidence type="ECO:0000313" key="1">
    <source>
        <dbReference type="EMBL" id="AKS08118.1"/>
    </source>
</evidence>
<gene>
    <name evidence="1" type="ORF">AA957_18990</name>
</gene>
<dbReference type="EMBL" id="CP011507">
    <property type="protein sequence ID" value="AKS08118.1"/>
    <property type="molecule type" value="Genomic_DNA"/>
</dbReference>
<dbReference type="InterPro" id="IPR016181">
    <property type="entry name" value="Acyl_CoA_acyltransferase"/>
</dbReference>
<dbReference type="Proteomes" id="UP000036608">
    <property type="component" value="Chromosome"/>
</dbReference>
<evidence type="ECO:0000313" key="2">
    <source>
        <dbReference type="Proteomes" id="UP000036608"/>
    </source>
</evidence>
<protein>
    <recommendedName>
        <fullName evidence="3">N-acetyltransferase domain-containing protein</fullName>
    </recommendedName>
</protein>
<accession>A0A0H5ADH8</accession>
<organism evidence="1 2">
    <name type="scientific">Pseudomonas trivialis</name>
    <dbReference type="NCBI Taxonomy" id="200450"/>
    <lineage>
        <taxon>Bacteria</taxon>
        <taxon>Pseudomonadati</taxon>
        <taxon>Pseudomonadota</taxon>
        <taxon>Gammaproteobacteria</taxon>
        <taxon>Pseudomonadales</taxon>
        <taxon>Pseudomonadaceae</taxon>
        <taxon>Pseudomonas</taxon>
    </lineage>
</organism>
<dbReference type="OrthoDB" id="6914428at2"/>
<name>A0A0H5ADH8_9PSED</name>
<reference evidence="2" key="2">
    <citation type="submission" date="2015-05" db="EMBL/GenBank/DDBJ databases">
        <authorList>
            <person name="Swarnkar M.K."/>
            <person name="Vyas P."/>
            <person name="Rahi P."/>
            <person name="Thakur R."/>
            <person name="Thakur N."/>
            <person name="Singh A.K."/>
            <person name="Gulati A."/>
        </authorList>
    </citation>
    <scope>NUCLEOTIDE SEQUENCE [LARGE SCALE GENOMIC DNA]</scope>
    <source>
        <strain evidence="2">745</strain>
    </source>
</reference>
<dbReference type="PATRIC" id="fig|200450.3.peg.3898"/>
<dbReference type="RefSeq" id="WP_049711537.1">
    <property type="nucleotide sequence ID" value="NZ_CP011507.1"/>
</dbReference>
<sequence>MARRYSRSLKYLVFQSQSRKAALASFVDEWAALGHQLLDASKVRFDVIDGRAIESFYLWGGDAQFPWEDVPAWKALDAKGFDLSIWHDEQLCGLCYATPRDSKVTIKIVLLEGSSDSEHPLKGLIAALALGAIDAYARVIGCSRIEIQEPRPDVVPTYERLGFSYDEKQRLVISVEHT</sequence>
<evidence type="ECO:0008006" key="3">
    <source>
        <dbReference type="Google" id="ProtNLM"/>
    </source>
</evidence>
<proteinExistence type="predicted"/>